<dbReference type="Proteomes" id="UP001151760">
    <property type="component" value="Unassembled WGS sequence"/>
</dbReference>
<gene>
    <name evidence="2" type="ORF">Tco_0682837</name>
</gene>
<comment type="caution">
    <text evidence="2">The sequence shown here is derived from an EMBL/GenBank/DDBJ whole genome shotgun (WGS) entry which is preliminary data.</text>
</comment>
<proteinExistence type="predicted"/>
<accession>A0ABQ4XTF2</accession>
<evidence type="ECO:0000313" key="3">
    <source>
        <dbReference type="Proteomes" id="UP001151760"/>
    </source>
</evidence>
<organism evidence="2 3">
    <name type="scientific">Tanacetum coccineum</name>
    <dbReference type="NCBI Taxonomy" id="301880"/>
    <lineage>
        <taxon>Eukaryota</taxon>
        <taxon>Viridiplantae</taxon>
        <taxon>Streptophyta</taxon>
        <taxon>Embryophyta</taxon>
        <taxon>Tracheophyta</taxon>
        <taxon>Spermatophyta</taxon>
        <taxon>Magnoliopsida</taxon>
        <taxon>eudicotyledons</taxon>
        <taxon>Gunneridae</taxon>
        <taxon>Pentapetalae</taxon>
        <taxon>asterids</taxon>
        <taxon>campanulids</taxon>
        <taxon>Asterales</taxon>
        <taxon>Asteraceae</taxon>
        <taxon>Asteroideae</taxon>
        <taxon>Anthemideae</taxon>
        <taxon>Anthemidinae</taxon>
        <taxon>Tanacetum</taxon>
    </lineage>
</organism>
<protein>
    <submittedName>
        <fullName evidence="2">Uncharacterized protein</fullName>
    </submittedName>
</protein>
<keyword evidence="3" id="KW-1185">Reference proteome</keyword>
<evidence type="ECO:0000256" key="1">
    <source>
        <dbReference type="SAM" id="MobiDB-lite"/>
    </source>
</evidence>
<reference evidence="2" key="2">
    <citation type="submission" date="2022-01" db="EMBL/GenBank/DDBJ databases">
        <authorList>
            <person name="Yamashiro T."/>
            <person name="Shiraishi A."/>
            <person name="Satake H."/>
            <person name="Nakayama K."/>
        </authorList>
    </citation>
    <scope>NUCLEOTIDE SEQUENCE</scope>
</reference>
<sequence length="179" mass="20154">MLSTNGFSKSHDARNKRLVSFYGKPNPQENTGIDWWCHVILEEGRVMRNKRKNIGKSKDGIRKLKEIEEKGLELLICPLLQEYGHFANKCPSKKEEQSNLIEEDLEQTLLMATVEEAPGRVGSENLDGGVTESMSRPRIKEDIYAARTPIGRQSVGSITNQKHDQSGFMIDHNNEGGSN</sequence>
<evidence type="ECO:0000313" key="2">
    <source>
        <dbReference type="EMBL" id="GJS68272.1"/>
    </source>
</evidence>
<name>A0ABQ4XTF2_9ASTR</name>
<feature type="region of interest" description="Disordered" evidence="1">
    <location>
        <begin position="157"/>
        <end position="179"/>
    </location>
</feature>
<reference evidence="2" key="1">
    <citation type="journal article" date="2022" name="Int. J. Mol. Sci.">
        <title>Draft Genome of Tanacetum Coccineum: Genomic Comparison of Closely Related Tanacetum-Family Plants.</title>
        <authorList>
            <person name="Yamashiro T."/>
            <person name="Shiraishi A."/>
            <person name="Nakayama K."/>
            <person name="Satake H."/>
        </authorList>
    </citation>
    <scope>NUCLEOTIDE SEQUENCE</scope>
</reference>
<dbReference type="EMBL" id="BQNB010009778">
    <property type="protein sequence ID" value="GJS68272.1"/>
    <property type="molecule type" value="Genomic_DNA"/>
</dbReference>